<protein>
    <submittedName>
        <fullName evidence="1">Uncharacterized protein</fullName>
    </submittedName>
</protein>
<proteinExistence type="predicted"/>
<comment type="caution">
    <text evidence="1">The sequence shown here is derived from an EMBL/GenBank/DDBJ whole genome shotgun (WGS) entry which is preliminary data.</text>
</comment>
<accession>A0ACC0BLY0</accession>
<gene>
    <name evidence="1" type="ORF">M9H77_13948</name>
</gene>
<dbReference type="EMBL" id="CM044703">
    <property type="protein sequence ID" value="KAI5673584.1"/>
    <property type="molecule type" value="Genomic_DNA"/>
</dbReference>
<keyword evidence="2" id="KW-1185">Reference proteome</keyword>
<reference evidence="2" key="1">
    <citation type="journal article" date="2023" name="Nat. Plants">
        <title>Single-cell RNA sequencing provides a high-resolution roadmap for understanding the multicellular compartmentation of specialized metabolism.</title>
        <authorList>
            <person name="Sun S."/>
            <person name="Shen X."/>
            <person name="Li Y."/>
            <person name="Li Y."/>
            <person name="Wang S."/>
            <person name="Li R."/>
            <person name="Zhang H."/>
            <person name="Shen G."/>
            <person name="Guo B."/>
            <person name="Wei J."/>
            <person name="Xu J."/>
            <person name="St-Pierre B."/>
            <person name="Chen S."/>
            <person name="Sun C."/>
        </authorList>
    </citation>
    <scope>NUCLEOTIDE SEQUENCE [LARGE SCALE GENOMIC DNA]</scope>
</reference>
<dbReference type="Proteomes" id="UP001060085">
    <property type="component" value="Linkage Group LG03"/>
</dbReference>
<name>A0ACC0BLY0_CATRO</name>
<evidence type="ECO:0000313" key="1">
    <source>
        <dbReference type="EMBL" id="KAI5673584.1"/>
    </source>
</evidence>
<sequence>MATYLGLQSMLSISMPRTSGDFMVITRVYIDNPANCDTRAHGYQLAFVDRRMMTSMLQEVDDMTSVAIREPPSSTSQMAAVMKKVQTIIRRCMVSMGGHVPCSAGASPSPRHPGHGAGGGRPPVPPAPQRQEHVDPGPAVVVVERASQTNASGSGTSQMPPMPGLGFALFQSPHSSAYGFFGFRAPPPPGTAGSSMPHQPISQASSSDEKERQDDMDSVQALGFRHLVEKKTMRFTSSDWP</sequence>
<organism evidence="1 2">
    <name type="scientific">Catharanthus roseus</name>
    <name type="common">Madagascar periwinkle</name>
    <name type="synonym">Vinca rosea</name>
    <dbReference type="NCBI Taxonomy" id="4058"/>
    <lineage>
        <taxon>Eukaryota</taxon>
        <taxon>Viridiplantae</taxon>
        <taxon>Streptophyta</taxon>
        <taxon>Embryophyta</taxon>
        <taxon>Tracheophyta</taxon>
        <taxon>Spermatophyta</taxon>
        <taxon>Magnoliopsida</taxon>
        <taxon>eudicotyledons</taxon>
        <taxon>Gunneridae</taxon>
        <taxon>Pentapetalae</taxon>
        <taxon>asterids</taxon>
        <taxon>lamiids</taxon>
        <taxon>Gentianales</taxon>
        <taxon>Apocynaceae</taxon>
        <taxon>Rauvolfioideae</taxon>
        <taxon>Vinceae</taxon>
        <taxon>Catharanthinae</taxon>
        <taxon>Catharanthus</taxon>
    </lineage>
</organism>
<evidence type="ECO:0000313" key="2">
    <source>
        <dbReference type="Proteomes" id="UP001060085"/>
    </source>
</evidence>